<sequence length="143" mass="16110">MEQADSAYLKANEKKPTSVGYPSSRFTKIYSVAGQEVYGKDALVSPNLHAVLHPSAREPHILREHPEVARMEGVVARSRDALNYSFWCLGVMHLLTARNLPASLLDLEEQLFKAVRLALNDACRDLTYVIANLRAWRREAYLG</sequence>
<dbReference type="Proteomes" id="UP000324222">
    <property type="component" value="Unassembled WGS sequence"/>
</dbReference>
<organism evidence="1 2">
    <name type="scientific">Portunus trituberculatus</name>
    <name type="common">Swimming crab</name>
    <name type="synonym">Neptunus trituberculatus</name>
    <dbReference type="NCBI Taxonomy" id="210409"/>
    <lineage>
        <taxon>Eukaryota</taxon>
        <taxon>Metazoa</taxon>
        <taxon>Ecdysozoa</taxon>
        <taxon>Arthropoda</taxon>
        <taxon>Crustacea</taxon>
        <taxon>Multicrustacea</taxon>
        <taxon>Malacostraca</taxon>
        <taxon>Eumalacostraca</taxon>
        <taxon>Eucarida</taxon>
        <taxon>Decapoda</taxon>
        <taxon>Pleocyemata</taxon>
        <taxon>Brachyura</taxon>
        <taxon>Eubrachyura</taxon>
        <taxon>Portunoidea</taxon>
        <taxon>Portunidae</taxon>
        <taxon>Portuninae</taxon>
        <taxon>Portunus</taxon>
    </lineage>
</organism>
<accession>A0A5B7K9N2</accession>
<dbReference type="EMBL" id="VSRR010135779">
    <property type="protein sequence ID" value="MPD03354.1"/>
    <property type="molecule type" value="Genomic_DNA"/>
</dbReference>
<protein>
    <submittedName>
        <fullName evidence="1">Uncharacterized protein</fullName>
    </submittedName>
</protein>
<name>A0A5B7K9N2_PORTR</name>
<gene>
    <name evidence="1" type="ORF">E2C01_098987</name>
</gene>
<evidence type="ECO:0000313" key="2">
    <source>
        <dbReference type="Proteomes" id="UP000324222"/>
    </source>
</evidence>
<dbReference type="AlphaFoldDB" id="A0A5B7K9N2"/>
<comment type="caution">
    <text evidence="1">The sequence shown here is derived from an EMBL/GenBank/DDBJ whole genome shotgun (WGS) entry which is preliminary data.</text>
</comment>
<evidence type="ECO:0000313" key="1">
    <source>
        <dbReference type="EMBL" id="MPD03354.1"/>
    </source>
</evidence>
<reference evidence="1 2" key="1">
    <citation type="submission" date="2019-05" db="EMBL/GenBank/DDBJ databases">
        <title>Another draft genome of Portunus trituberculatus and its Hox gene families provides insights of decapod evolution.</title>
        <authorList>
            <person name="Jeong J.-H."/>
            <person name="Song I."/>
            <person name="Kim S."/>
            <person name="Choi T."/>
            <person name="Kim D."/>
            <person name="Ryu S."/>
            <person name="Kim W."/>
        </authorList>
    </citation>
    <scope>NUCLEOTIDE SEQUENCE [LARGE SCALE GENOMIC DNA]</scope>
    <source>
        <tissue evidence="1">Muscle</tissue>
    </source>
</reference>
<keyword evidence="2" id="KW-1185">Reference proteome</keyword>
<proteinExistence type="predicted"/>